<accession>A0A1Z4JH25</accession>
<feature type="signal peptide" evidence="4">
    <location>
        <begin position="1"/>
        <end position="24"/>
    </location>
</feature>
<keyword evidence="2 3" id="KW-0802">TPR repeat</keyword>
<evidence type="ECO:0000313" key="6">
    <source>
        <dbReference type="Proteomes" id="UP000217895"/>
    </source>
</evidence>
<keyword evidence="6" id="KW-1185">Reference proteome</keyword>
<dbReference type="EMBL" id="AP018203">
    <property type="protein sequence ID" value="BAY55963.1"/>
    <property type="molecule type" value="Genomic_DNA"/>
</dbReference>
<dbReference type="InterPro" id="IPR011990">
    <property type="entry name" value="TPR-like_helical_dom_sf"/>
</dbReference>
<gene>
    <name evidence="5" type="ORF">NIES2135_27900</name>
</gene>
<dbReference type="GO" id="GO:0012505">
    <property type="term" value="C:endomembrane system"/>
    <property type="evidence" value="ECO:0007669"/>
    <property type="project" value="UniProtKB-ARBA"/>
</dbReference>
<reference evidence="5 6" key="1">
    <citation type="submission" date="2017-06" db="EMBL/GenBank/DDBJ databases">
        <title>Genome sequencing of cyanobaciteial culture collection at National Institute for Environmental Studies (NIES).</title>
        <authorList>
            <person name="Hirose Y."/>
            <person name="Shimura Y."/>
            <person name="Fujisawa T."/>
            <person name="Nakamura Y."/>
            <person name="Kawachi M."/>
        </authorList>
    </citation>
    <scope>NUCLEOTIDE SEQUENCE [LARGE SCALE GENOMIC DNA]</scope>
    <source>
        <strain evidence="5 6">NIES-2135</strain>
    </source>
</reference>
<proteinExistence type="predicted"/>
<sequence>MPKRVSLFSACLILGLWTAQPAFAQALIPHAPQVDFEKLEQQGLGLVQEASQLAQFNQNQLALARARLAVQLAPKRPEAWAVLGGLYLETNQAEQAIPALNQAAALDPRNAAIPFALGTAYFQKQQYEESIKHIQAGLKLKPNVPGAYFDMGNAYLMLKKNREAIASYEKAIAQEKQFWPAINNIGLIRYEEGKIDEAIKLWRQSVALDPKTTTEPQLAIAVALFRKGNQTEATTLAEAALKTDARYGEMKFLKDNLWGEKLLADTQKFFALPRIQAAIAQAQSEQAAQERPRGQ</sequence>
<dbReference type="PANTHER" id="PTHR44943:SF8">
    <property type="entry name" value="TPR REPEAT-CONTAINING PROTEIN MJ0263"/>
    <property type="match status" value="1"/>
</dbReference>
<dbReference type="InterPro" id="IPR019734">
    <property type="entry name" value="TPR_rpt"/>
</dbReference>
<evidence type="ECO:0000256" key="2">
    <source>
        <dbReference type="ARBA" id="ARBA00022803"/>
    </source>
</evidence>
<keyword evidence="1" id="KW-0677">Repeat</keyword>
<dbReference type="Gene3D" id="1.25.40.10">
    <property type="entry name" value="Tetratricopeptide repeat domain"/>
    <property type="match status" value="2"/>
</dbReference>
<dbReference type="SMART" id="SM00028">
    <property type="entry name" value="TPR"/>
    <property type="match status" value="5"/>
</dbReference>
<dbReference type="Pfam" id="PF13432">
    <property type="entry name" value="TPR_16"/>
    <property type="match status" value="1"/>
</dbReference>
<dbReference type="GO" id="GO:0016192">
    <property type="term" value="P:vesicle-mediated transport"/>
    <property type="evidence" value="ECO:0007669"/>
    <property type="project" value="UniProtKB-ARBA"/>
</dbReference>
<dbReference type="Proteomes" id="UP000217895">
    <property type="component" value="Chromosome"/>
</dbReference>
<organism evidence="5 6">
    <name type="scientific">Leptolyngbya boryana NIES-2135</name>
    <dbReference type="NCBI Taxonomy" id="1973484"/>
    <lineage>
        <taxon>Bacteria</taxon>
        <taxon>Bacillati</taxon>
        <taxon>Cyanobacteriota</taxon>
        <taxon>Cyanophyceae</taxon>
        <taxon>Leptolyngbyales</taxon>
        <taxon>Leptolyngbyaceae</taxon>
        <taxon>Leptolyngbya group</taxon>
        <taxon>Leptolyngbya</taxon>
    </lineage>
</organism>
<feature type="repeat" description="TPR" evidence="3">
    <location>
        <begin position="77"/>
        <end position="110"/>
    </location>
</feature>
<dbReference type="PANTHER" id="PTHR44943">
    <property type="entry name" value="CELLULOSE SYNTHASE OPERON PROTEIN C"/>
    <property type="match status" value="1"/>
</dbReference>
<feature type="repeat" description="TPR" evidence="3">
    <location>
        <begin position="179"/>
        <end position="212"/>
    </location>
</feature>
<dbReference type="SUPFAM" id="SSF48452">
    <property type="entry name" value="TPR-like"/>
    <property type="match status" value="1"/>
</dbReference>
<protein>
    <submittedName>
        <fullName evidence="5">Uncharacterized protein</fullName>
    </submittedName>
</protein>
<dbReference type="PROSITE" id="PS50005">
    <property type="entry name" value="TPR"/>
    <property type="match status" value="4"/>
</dbReference>
<evidence type="ECO:0000256" key="3">
    <source>
        <dbReference type="PROSITE-ProRule" id="PRU00339"/>
    </source>
</evidence>
<evidence type="ECO:0000313" key="5">
    <source>
        <dbReference type="EMBL" id="BAY55963.1"/>
    </source>
</evidence>
<evidence type="ECO:0000256" key="1">
    <source>
        <dbReference type="ARBA" id="ARBA00022737"/>
    </source>
</evidence>
<name>A0A1Z4JH25_LEPBY</name>
<feature type="repeat" description="TPR" evidence="3">
    <location>
        <begin position="145"/>
        <end position="178"/>
    </location>
</feature>
<dbReference type="Pfam" id="PF09295">
    <property type="entry name" value="ChAPs"/>
    <property type="match status" value="1"/>
</dbReference>
<keyword evidence="4" id="KW-0732">Signal</keyword>
<dbReference type="InterPro" id="IPR051685">
    <property type="entry name" value="Ycf3/AcsC/BcsC/TPR_MFPF"/>
</dbReference>
<dbReference type="GO" id="GO:0032991">
    <property type="term" value="C:protein-containing complex"/>
    <property type="evidence" value="ECO:0007669"/>
    <property type="project" value="UniProtKB-ARBA"/>
</dbReference>
<dbReference type="Pfam" id="PF13414">
    <property type="entry name" value="TPR_11"/>
    <property type="match status" value="1"/>
</dbReference>
<dbReference type="GO" id="GO:0005737">
    <property type="term" value="C:cytoplasm"/>
    <property type="evidence" value="ECO:0007669"/>
    <property type="project" value="UniProtKB-ARBA"/>
</dbReference>
<feature type="chain" id="PRO_5011114351" evidence="4">
    <location>
        <begin position="25"/>
        <end position="295"/>
    </location>
</feature>
<evidence type="ECO:0000256" key="4">
    <source>
        <dbReference type="SAM" id="SignalP"/>
    </source>
</evidence>
<dbReference type="AlphaFoldDB" id="A0A1Z4JH25"/>
<feature type="repeat" description="TPR" evidence="3">
    <location>
        <begin position="111"/>
        <end position="144"/>
    </location>
</feature>
<dbReference type="InterPro" id="IPR015374">
    <property type="entry name" value="ChAPs"/>
</dbReference>